<evidence type="ECO:0000256" key="1">
    <source>
        <dbReference type="ARBA" id="ARBA00023125"/>
    </source>
</evidence>
<dbReference type="RefSeq" id="WP_092542403.1">
    <property type="nucleotide sequence ID" value="NZ_BOMJ01000020.1"/>
</dbReference>
<dbReference type="PANTHER" id="PTHR30055:SF209">
    <property type="entry name" value="POSSIBLE TRANSCRIPTIONAL REGULATORY PROTEIN (PROBABLY TETR-FAMILY)"/>
    <property type="match status" value="1"/>
</dbReference>
<dbReference type="SUPFAM" id="SSF48498">
    <property type="entry name" value="Tetracyclin repressor-like, C-terminal domain"/>
    <property type="match status" value="1"/>
</dbReference>
<dbReference type="OrthoDB" id="3210012at2"/>
<dbReference type="GO" id="GO:0000976">
    <property type="term" value="F:transcription cis-regulatory region binding"/>
    <property type="evidence" value="ECO:0007669"/>
    <property type="project" value="TreeGrafter"/>
</dbReference>
<name>A0A1H1TTJ3_9ACTN</name>
<dbReference type="InterPro" id="IPR036271">
    <property type="entry name" value="Tet_transcr_reg_TetR-rel_C_sf"/>
</dbReference>
<feature type="domain" description="HTH tetR-type" evidence="3">
    <location>
        <begin position="18"/>
        <end position="77"/>
    </location>
</feature>
<dbReference type="PANTHER" id="PTHR30055">
    <property type="entry name" value="HTH-TYPE TRANSCRIPTIONAL REGULATOR RUTR"/>
    <property type="match status" value="1"/>
</dbReference>
<protein>
    <submittedName>
        <fullName evidence="4">DNA-binding transcriptional regulator, AcrR family</fullName>
    </submittedName>
</protein>
<evidence type="ECO:0000256" key="2">
    <source>
        <dbReference type="PROSITE-ProRule" id="PRU00335"/>
    </source>
</evidence>
<evidence type="ECO:0000313" key="4">
    <source>
        <dbReference type="EMBL" id="SDS63474.1"/>
    </source>
</evidence>
<evidence type="ECO:0000259" key="3">
    <source>
        <dbReference type="PROSITE" id="PS50977"/>
    </source>
</evidence>
<proteinExistence type="predicted"/>
<dbReference type="PROSITE" id="PS50977">
    <property type="entry name" value="HTH_TETR_2"/>
    <property type="match status" value="1"/>
</dbReference>
<feature type="DNA-binding region" description="H-T-H motif" evidence="2">
    <location>
        <begin position="40"/>
        <end position="59"/>
    </location>
</feature>
<organism evidence="4 5">
    <name type="scientific">Actinoplanes derwentensis</name>
    <dbReference type="NCBI Taxonomy" id="113562"/>
    <lineage>
        <taxon>Bacteria</taxon>
        <taxon>Bacillati</taxon>
        <taxon>Actinomycetota</taxon>
        <taxon>Actinomycetes</taxon>
        <taxon>Micromonosporales</taxon>
        <taxon>Micromonosporaceae</taxon>
        <taxon>Actinoplanes</taxon>
    </lineage>
</organism>
<accession>A0A1H1TTJ3</accession>
<dbReference type="STRING" id="113562.SAMN04489716_1235"/>
<dbReference type="AlphaFoldDB" id="A0A1H1TTJ3"/>
<evidence type="ECO:0000313" key="5">
    <source>
        <dbReference type="Proteomes" id="UP000198688"/>
    </source>
</evidence>
<dbReference type="InterPro" id="IPR050109">
    <property type="entry name" value="HTH-type_TetR-like_transc_reg"/>
</dbReference>
<dbReference type="SUPFAM" id="SSF46689">
    <property type="entry name" value="Homeodomain-like"/>
    <property type="match status" value="1"/>
</dbReference>
<dbReference type="InterPro" id="IPR001647">
    <property type="entry name" value="HTH_TetR"/>
</dbReference>
<dbReference type="Gene3D" id="1.10.357.10">
    <property type="entry name" value="Tetracycline Repressor, domain 2"/>
    <property type="match status" value="1"/>
</dbReference>
<dbReference type="EMBL" id="LT629758">
    <property type="protein sequence ID" value="SDS63474.1"/>
    <property type="molecule type" value="Genomic_DNA"/>
</dbReference>
<dbReference type="GO" id="GO:0003700">
    <property type="term" value="F:DNA-binding transcription factor activity"/>
    <property type="evidence" value="ECO:0007669"/>
    <property type="project" value="TreeGrafter"/>
</dbReference>
<reference evidence="4 5" key="1">
    <citation type="submission" date="2016-10" db="EMBL/GenBank/DDBJ databases">
        <authorList>
            <person name="de Groot N.N."/>
        </authorList>
    </citation>
    <scope>NUCLEOTIDE SEQUENCE [LARGE SCALE GENOMIC DNA]</scope>
    <source>
        <strain evidence="4 5">DSM 43941</strain>
    </source>
</reference>
<dbReference type="InterPro" id="IPR009057">
    <property type="entry name" value="Homeodomain-like_sf"/>
</dbReference>
<keyword evidence="5" id="KW-1185">Reference proteome</keyword>
<sequence>MSGWEPRDERRPRRGDARLRRAALLAAVGELLAERGPGFSLAEAAERAGISTATAYRNFSDTASAVDAFWAEMTGELLEAFDRLPPGTDPVADIRAVCREWVERASRWGAAAVHVRSPRGVLERRSDSFVGGLYARLDRLVEAAVAAGAVPAQDVRFAVLMWVTIFDERVVVDLTGTLGWTVDQAADQLIEALLRILGAAPRPCGELSSTTEHH</sequence>
<dbReference type="Proteomes" id="UP000198688">
    <property type="component" value="Chromosome I"/>
</dbReference>
<keyword evidence="1 2" id="KW-0238">DNA-binding</keyword>
<gene>
    <name evidence="4" type="ORF">SAMN04489716_1235</name>
</gene>